<dbReference type="PANTHER" id="PTHR38797">
    <property type="entry name" value="NUCLEAR PORE COMPLEX PROTEIN NUP85-RELATED"/>
    <property type="match status" value="1"/>
</dbReference>
<reference evidence="1" key="1">
    <citation type="submission" date="2022-11" db="EMBL/GenBank/DDBJ databases">
        <authorList>
            <person name="Petersen C."/>
        </authorList>
    </citation>
    <scope>NUCLEOTIDE SEQUENCE</scope>
    <source>
        <strain evidence="1">IBT 29864</strain>
    </source>
</reference>
<comment type="caution">
    <text evidence="1">The sequence shown here is derived from an EMBL/GenBank/DDBJ whole genome shotgun (WGS) entry which is preliminary data.</text>
</comment>
<accession>A0A9W9V0Z7</accession>
<dbReference type="InterPro" id="IPR022085">
    <property type="entry name" value="OpdG"/>
</dbReference>
<sequence length="293" mass="33647">MASHIADEKLDLERVRAAEELKPFEEKLFSILQDLLQPGPVIEAADAAAKINDLFPSNEEDTEAPVEENSPTADPDAFLWSLWGLIIQVMRLVPPQHPGQIRMISFMKSLGKIPARTLDIWGSEQKLWSDFPILRPCLRDHLEYIGEPDPDGISEWINQNSFMARIVGKELLSWDTLIIWMLRDALEDDIPQEQIVRDCYISVVNEWITHAGQTIYRQLSEKELSEQQKRVTKGGKLYQGKAGLCAERWEFWKQRLAEISNLVSKELQPVAWAAADRMGQIEELAQIEKEMRE</sequence>
<keyword evidence="2" id="KW-1185">Reference proteome</keyword>
<evidence type="ECO:0000313" key="1">
    <source>
        <dbReference type="EMBL" id="KAJ5363729.1"/>
    </source>
</evidence>
<dbReference type="InterPro" id="IPR053204">
    <property type="entry name" value="Oxopyrrolidines_Biosynth-assoc"/>
</dbReference>
<dbReference type="GeneID" id="81441535"/>
<proteinExistence type="predicted"/>
<protein>
    <submittedName>
        <fullName evidence="1">Uncharacterized protein</fullName>
    </submittedName>
</protein>
<reference evidence="1" key="2">
    <citation type="journal article" date="2023" name="IMA Fungus">
        <title>Comparative genomic study of the Penicillium genus elucidates a diverse pangenome and 15 lateral gene transfer events.</title>
        <authorList>
            <person name="Petersen C."/>
            <person name="Sorensen T."/>
            <person name="Nielsen M.R."/>
            <person name="Sondergaard T.E."/>
            <person name="Sorensen J.L."/>
            <person name="Fitzpatrick D.A."/>
            <person name="Frisvad J.C."/>
            <person name="Nielsen K.L."/>
        </authorList>
    </citation>
    <scope>NUCLEOTIDE SEQUENCE</scope>
    <source>
        <strain evidence="1">IBT 29864</strain>
    </source>
</reference>
<dbReference type="Pfam" id="PF12311">
    <property type="entry name" value="DUF3632"/>
    <property type="match status" value="1"/>
</dbReference>
<dbReference type="AlphaFoldDB" id="A0A9W9V0Z7"/>
<dbReference type="PANTHER" id="PTHR38797:SF4">
    <property type="entry name" value="NUCLEAR PORE COMPLEX PROTEIN NUP85"/>
    <property type="match status" value="1"/>
</dbReference>
<dbReference type="OrthoDB" id="3350591at2759"/>
<dbReference type="RefSeq" id="XP_056551356.1">
    <property type="nucleotide sequence ID" value="XM_056702356.1"/>
</dbReference>
<dbReference type="Proteomes" id="UP001147782">
    <property type="component" value="Unassembled WGS sequence"/>
</dbReference>
<dbReference type="EMBL" id="JAPZBS010000008">
    <property type="protein sequence ID" value="KAJ5363729.1"/>
    <property type="molecule type" value="Genomic_DNA"/>
</dbReference>
<organism evidence="1 2">
    <name type="scientific">Penicillium cataractarum</name>
    <dbReference type="NCBI Taxonomy" id="2100454"/>
    <lineage>
        <taxon>Eukaryota</taxon>
        <taxon>Fungi</taxon>
        <taxon>Dikarya</taxon>
        <taxon>Ascomycota</taxon>
        <taxon>Pezizomycotina</taxon>
        <taxon>Eurotiomycetes</taxon>
        <taxon>Eurotiomycetidae</taxon>
        <taxon>Eurotiales</taxon>
        <taxon>Aspergillaceae</taxon>
        <taxon>Penicillium</taxon>
    </lineage>
</organism>
<gene>
    <name evidence="1" type="ORF">N7496_009442</name>
</gene>
<evidence type="ECO:0000313" key="2">
    <source>
        <dbReference type="Proteomes" id="UP001147782"/>
    </source>
</evidence>
<name>A0A9W9V0Z7_9EURO</name>